<sequence length="79" mass="8383">MAVTTSRTGRLTFTTSGGNTFSITVPQPREGIQLAEAMNVMNSLIAGGIFLTAHGTLTGVRDIKVIDTTTNDLYDPPQV</sequence>
<accession>A0A7C6Z499</accession>
<dbReference type="AlphaFoldDB" id="A0A7C6Z499"/>
<organism evidence="1 2">
    <name type="scientific">Desulfitobacterium dehalogenans</name>
    <dbReference type="NCBI Taxonomy" id="36854"/>
    <lineage>
        <taxon>Bacteria</taxon>
        <taxon>Bacillati</taxon>
        <taxon>Bacillota</taxon>
        <taxon>Clostridia</taxon>
        <taxon>Eubacteriales</taxon>
        <taxon>Desulfitobacteriaceae</taxon>
        <taxon>Desulfitobacterium</taxon>
    </lineage>
</organism>
<proteinExistence type="predicted"/>
<protein>
    <submittedName>
        <fullName evidence="1">DUF2922 domain-containing protein</fullName>
    </submittedName>
</protein>
<dbReference type="EMBL" id="DUTF01000202">
    <property type="protein sequence ID" value="HHY26821.1"/>
    <property type="molecule type" value="Genomic_DNA"/>
</dbReference>
<evidence type="ECO:0000313" key="2">
    <source>
        <dbReference type="Proteomes" id="UP000553059"/>
    </source>
</evidence>
<name>A0A7C6Z499_9FIRM</name>
<dbReference type="InterPro" id="IPR021321">
    <property type="entry name" value="DUF2922"/>
</dbReference>
<reference evidence="1 2" key="1">
    <citation type="journal article" date="2020" name="Biotechnol. Biofuels">
        <title>New insights from the biogas microbiome by comprehensive genome-resolved metagenomics of nearly 1600 species originating from multiple anaerobic digesters.</title>
        <authorList>
            <person name="Campanaro S."/>
            <person name="Treu L."/>
            <person name="Rodriguez-R L.M."/>
            <person name="Kovalovszki A."/>
            <person name="Ziels R.M."/>
            <person name="Maus I."/>
            <person name="Zhu X."/>
            <person name="Kougias P.G."/>
            <person name="Basile A."/>
            <person name="Luo G."/>
            <person name="Schluter A."/>
            <person name="Konstantinidis K.T."/>
            <person name="Angelidaki I."/>
        </authorList>
    </citation>
    <scope>NUCLEOTIDE SEQUENCE [LARGE SCALE GENOMIC DNA]</scope>
    <source>
        <strain evidence="1">AS05jafATM_4</strain>
    </source>
</reference>
<comment type="caution">
    <text evidence="1">The sequence shown here is derived from an EMBL/GenBank/DDBJ whole genome shotgun (WGS) entry which is preliminary data.</text>
</comment>
<dbReference type="Pfam" id="PF11148">
    <property type="entry name" value="DUF2922"/>
    <property type="match status" value="1"/>
</dbReference>
<evidence type="ECO:0000313" key="1">
    <source>
        <dbReference type="EMBL" id="HHY26821.1"/>
    </source>
</evidence>
<dbReference type="Proteomes" id="UP000553059">
    <property type="component" value="Unassembled WGS sequence"/>
</dbReference>
<gene>
    <name evidence="1" type="ORF">GX523_08770</name>
</gene>